<dbReference type="EMBL" id="CAADRA010000822">
    <property type="protein sequence ID" value="VFT81047.1"/>
    <property type="molecule type" value="Genomic_DNA"/>
</dbReference>
<dbReference type="EMBL" id="VJMH01000822">
    <property type="protein sequence ID" value="KAF0714331.1"/>
    <property type="molecule type" value="Genomic_DNA"/>
</dbReference>
<keyword evidence="3" id="KW-1185">Reference proteome</keyword>
<dbReference type="Proteomes" id="UP000332933">
    <property type="component" value="Unassembled WGS sequence"/>
</dbReference>
<proteinExistence type="predicted"/>
<sequence length="117" mass="12864">MEARAEGIPFVQWVGAGVVNDKGNFEGTIASRRVTSFNALDAKERLFWDVLESNAANVVGANVGFVPKPTAFVVDQRDAAHWRAAARGSDLDDVLKDLLGWRVEDAVPWMPYECKVS</sequence>
<evidence type="ECO:0000313" key="2">
    <source>
        <dbReference type="EMBL" id="VFT81047.1"/>
    </source>
</evidence>
<reference evidence="2 3" key="1">
    <citation type="submission" date="2019-03" db="EMBL/GenBank/DDBJ databases">
        <authorList>
            <person name="Gaulin E."/>
            <person name="Dumas B."/>
        </authorList>
    </citation>
    <scope>NUCLEOTIDE SEQUENCE [LARGE SCALE GENOMIC DNA]</scope>
    <source>
        <strain evidence="2">CBS 568.67</strain>
    </source>
</reference>
<name>A0A485KFY4_9STRA</name>
<protein>
    <submittedName>
        <fullName evidence="2">Aste57867_3908 protein</fullName>
    </submittedName>
</protein>
<dbReference type="AlphaFoldDB" id="A0A485KFY4"/>
<organism evidence="2 3">
    <name type="scientific">Aphanomyces stellatus</name>
    <dbReference type="NCBI Taxonomy" id="120398"/>
    <lineage>
        <taxon>Eukaryota</taxon>
        <taxon>Sar</taxon>
        <taxon>Stramenopiles</taxon>
        <taxon>Oomycota</taxon>
        <taxon>Saprolegniomycetes</taxon>
        <taxon>Saprolegniales</taxon>
        <taxon>Verrucalvaceae</taxon>
        <taxon>Aphanomyces</taxon>
    </lineage>
</organism>
<gene>
    <name evidence="2" type="primary">Aste57867_3908</name>
    <name evidence="1" type="ORF">As57867_003897</name>
    <name evidence="2" type="ORF">ASTE57867_3908</name>
</gene>
<evidence type="ECO:0000313" key="3">
    <source>
        <dbReference type="Proteomes" id="UP000332933"/>
    </source>
</evidence>
<evidence type="ECO:0000313" key="1">
    <source>
        <dbReference type="EMBL" id="KAF0714331.1"/>
    </source>
</evidence>
<accession>A0A485KFY4</accession>
<reference evidence="1" key="2">
    <citation type="submission" date="2019-06" db="EMBL/GenBank/DDBJ databases">
        <title>Genomics analysis of Aphanomyces spp. identifies a new class of oomycete effector associated with host adaptation.</title>
        <authorList>
            <person name="Gaulin E."/>
        </authorList>
    </citation>
    <scope>NUCLEOTIDE SEQUENCE</scope>
    <source>
        <strain evidence="1">CBS 578.67</strain>
    </source>
</reference>